<evidence type="ECO:0000313" key="2">
    <source>
        <dbReference type="Proteomes" id="UP000035100"/>
    </source>
</evidence>
<name>A0A0D0NNJ3_9RHOB</name>
<dbReference type="STRING" id="1123501.Wenmar_01390"/>
<dbReference type="AlphaFoldDB" id="A0A0D0NNJ3"/>
<dbReference type="Gene3D" id="3.30.1540.10">
    <property type="entry name" value="formyl-coa transferase, domain 3"/>
    <property type="match status" value="1"/>
</dbReference>
<sequence>MGALDGLRVLDFSRLLPGPYCTWLLADQGAEVIRIETPRELAKQAKVFGWDRLDEEGRARQRAQDILARNKKSVLLDIGDEDARATIRALARDVDVVVEDFRPGVLAGLGLGHTDLSEGNPALVYASLTLCGQTGPYRDRPGHDPVALALSGVLSRTGEDPDAPGLPGVPNADVTTGAHAAFAILAARMEAQRTGQGRHVDVSMTDCSMSLIANVLSRYSDPADAPPRGQRRADLGLWRCADGRWLVTTDMEPRYWATFCEVMGRPDFVPHQIDPAKRDEIRATFAAAFAAKPRAEWLDILARAGTQFAPVNDVTEALADPHLIARGMVIEVAAPGGGTLTQIGAPVRLGPQPPPRAAVVPGADNDAVLGRLSET</sequence>
<dbReference type="OrthoDB" id="7208981at2"/>
<comment type="caution">
    <text evidence="1">The sequence shown here is derived from an EMBL/GenBank/DDBJ whole genome shotgun (WGS) entry which is preliminary data.</text>
</comment>
<accession>A0A0D0NNJ3</accession>
<keyword evidence="1" id="KW-0808">Transferase</keyword>
<dbReference type="InterPro" id="IPR044855">
    <property type="entry name" value="CoA-Trfase_III_dom3_sf"/>
</dbReference>
<dbReference type="PANTHER" id="PTHR48228:SF5">
    <property type="entry name" value="ALPHA-METHYLACYL-COA RACEMASE"/>
    <property type="match status" value="1"/>
</dbReference>
<organism evidence="1 2">
    <name type="scientific">Wenxinia marina DSM 24838</name>
    <dbReference type="NCBI Taxonomy" id="1123501"/>
    <lineage>
        <taxon>Bacteria</taxon>
        <taxon>Pseudomonadati</taxon>
        <taxon>Pseudomonadota</taxon>
        <taxon>Alphaproteobacteria</taxon>
        <taxon>Rhodobacterales</taxon>
        <taxon>Roseobacteraceae</taxon>
        <taxon>Wenxinia</taxon>
    </lineage>
</organism>
<dbReference type="eggNOG" id="COG1804">
    <property type="taxonomic scope" value="Bacteria"/>
</dbReference>
<dbReference type="PANTHER" id="PTHR48228">
    <property type="entry name" value="SUCCINYL-COA--D-CITRAMALATE COA-TRANSFERASE"/>
    <property type="match status" value="1"/>
</dbReference>
<proteinExistence type="predicted"/>
<dbReference type="EMBL" id="AONG01000008">
    <property type="protein sequence ID" value="KIQ69820.1"/>
    <property type="molecule type" value="Genomic_DNA"/>
</dbReference>
<keyword evidence="2" id="KW-1185">Reference proteome</keyword>
<protein>
    <submittedName>
        <fullName evidence="1">Putative acyl-CoA transferase/carnitine dehydratase</fullName>
        <ecNumber evidence="1">2.8.3.16</ecNumber>
    </submittedName>
</protein>
<reference evidence="1 2" key="1">
    <citation type="submission" date="2013-01" db="EMBL/GenBank/DDBJ databases">
        <authorList>
            <person name="Fiebig A."/>
            <person name="Goeker M."/>
            <person name="Klenk H.-P.P."/>
        </authorList>
    </citation>
    <scope>NUCLEOTIDE SEQUENCE [LARGE SCALE GENOMIC DNA]</scope>
    <source>
        <strain evidence="1 2">DSM 24838</strain>
    </source>
</reference>
<dbReference type="RefSeq" id="WP_018301248.1">
    <property type="nucleotide sequence ID" value="NZ_KB902276.1"/>
</dbReference>
<dbReference type="InterPro" id="IPR050509">
    <property type="entry name" value="CoA-transferase_III"/>
</dbReference>
<dbReference type="Pfam" id="PF02515">
    <property type="entry name" value="CoA_transf_3"/>
    <property type="match status" value="1"/>
</dbReference>
<dbReference type="GO" id="GO:0033608">
    <property type="term" value="F:formyl-CoA transferase activity"/>
    <property type="evidence" value="ECO:0007669"/>
    <property type="project" value="UniProtKB-EC"/>
</dbReference>
<evidence type="ECO:0000313" key="1">
    <source>
        <dbReference type="EMBL" id="KIQ69820.1"/>
    </source>
</evidence>
<gene>
    <name evidence="1" type="ORF">Wenmar_01390</name>
</gene>
<dbReference type="SUPFAM" id="SSF89796">
    <property type="entry name" value="CoA-transferase family III (CaiB/BaiF)"/>
    <property type="match status" value="1"/>
</dbReference>
<dbReference type="InterPro" id="IPR003673">
    <property type="entry name" value="CoA-Trfase_fam_III"/>
</dbReference>
<dbReference type="Proteomes" id="UP000035100">
    <property type="component" value="Unassembled WGS sequence"/>
</dbReference>
<dbReference type="EC" id="2.8.3.16" evidence="1"/>
<dbReference type="Gene3D" id="3.40.50.10540">
    <property type="entry name" value="Crotonobetainyl-coa:carnitine coa-transferase, domain 1"/>
    <property type="match status" value="1"/>
</dbReference>
<dbReference type="InterPro" id="IPR023606">
    <property type="entry name" value="CoA-Trfase_III_dom_1_sf"/>
</dbReference>